<reference evidence="4 5" key="1">
    <citation type="journal article" date="2016" name="Genome Biol. Evol.">
        <title>Gene Family Evolution Reflects Adaptation to Soil Environmental Stressors in the Genome of the Collembolan Orchesella cincta.</title>
        <authorList>
            <person name="Faddeeva-Vakhrusheva A."/>
            <person name="Derks M.F."/>
            <person name="Anvar S.Y."/>
            <person name="Agamennone V."/>
            <person name="Suring W."/>
            <person name="Smit S."/>
            <person name="van Straalen N.M."/>
            <person name="Roelofs D."/>
        </authorList>
    </citation>
    <scope>NUCLEOTIDE SEQUENCE [LARGE SCALE GENOMIC DNA]</scope>
    <source>
        <tissue evidence="4">Mixed pool</tissue>
    </source>
</reference>
<dbReference type="PANTHER" id="PTHR22978">
    <property type="entry name" value="B-CELL TRANSLOCATION GENE"/>
    <property type="match status" value="1"/>
</dbReference>
<feature type="domain" description="Anti-proliferative protein" evidence="3">
    <location>
        <begin position="138"/>
        <end position="157"/>
    </location>
</feature>
<dbReference type="OMA" id="TRHFQRH"/>
<evidence type="ECO:0000259" key="3">
    <source>
        <dbReference type="PROSITE" id="PS01203"/>
    </source>
</evidence>
<dbReference type="SMART" id="SM00099">
    <property type="entry name" value="btg1"/>
    <property type="match status" value="1"/>
</dbReference>
<dbReference type="SUPFAM" id="SSF160696">
    <property type="entry name" value="BTG domain-like"/>
    <property type="match status" value="1"/>
</dbReference>
<dbReference type="Pfam" id="PF07742">
    <property type="entry name" value="BTG"/>
    <property type="match status" value="1"/>
</dbReference>
<evidence type="ECO:0000313" key="5">
    <source>
        <dbReference type="Proteomes" id="UP000094527"/>
    </source>
</evidence>
<evidence type="ECO:0000256" key="2">
    <source>
        <dbReference type="SAM" id="MobiDB-lite"/>
    </source>
</evidence>
<comment type="similarity">
    <text evidence="1">Belongs to the BTG family.</text>
</comment>
<evidence type="ECO:0000313" key="4">
    <source>
        <dbReference type="EMBL" id="ODM99491.1"/>
    </source>
</evidence>
<dbReference type="Proteomes" id="UP000094527">
    <property type="component" value="Unassembled WGS sequence"/>
</dbReference>
<proteinExistence type="inferred from homology"/>
<dbReference type="InterPro" id="IPR002087">
    <property type="entry name" value="Anti_prolifrtn"/>
</dbReference>
<dbReference type="PROSITE" id="PS01203">
    <property type="entry name" value="BTG_2"/>
    <property type="match status" value="1"/>
</dbReference>
<dbReference type="InterPro" id="IPR033332">
    <property type="entry name" value="BTG"/>
</dbReference>
<sequence length="315" mass="35442">MIKLSVPEWNILEKKCGRLTKKTNVPVASKIQVMKEEISVAVRFLSRLIEKNSSSNSSINSNNNSSNGTKVLDKEQLEIFKERLTVLLSERFQDHWFPDKPSRGQGYRCIRLNESDRKDRVIDRAASQCGISYEQLRLPAELTIWVDPKEVCCRFGEHQGSFCTLASFKNGSGEIFLDQVNFEEIHKKTMEQKEKVAQEMSTRKNGRRGFLNSGSSPNFKGNRPYSNGYSGHHHHNHHASSHHGGGHGGGQPHHSPSPAAMNWYNSMNTATTMEMFSSSPPNHYSSYSLAKFSPPSMGMGVLPNGVLHPRILRCI</sequence>
<feature type="region of interest" description="Disordered" evidence="2">
    <location>
        <begin position="191"/>
        <end position="262"/>
    </location>
</feature>
<feature type="compositionally biased region" description="Basic residues" evidence="2">
    <location>
        <begin position="231"/>
        <end position="245"/>
    </location>
</feature>
<evidence type="ECO:0000256" key="1">
    <source>
        <dbReference type="ARBA" id="ARBA00007989"/>
    </source>
</evidence>
<dbReference type="AlphaFoldDB" id="A0A1D2N2N8"/>
<keyword evidence="5" id="KW-1185">Reference proteome</keyword>
<dbReference type="GO" id="GO:0005737">
    <property type="term" value="C:cytoplasm"/>
    <property type="evidence" value="ECO:0007669"/>
    <property type="project" value="TreeGrafter"/>
</dbReference>
<name>A0A1D2N2N8_ORCCI</name>
<dbReference type="FunFam" id="3.90.640.90:FF:000002">
    <property type="entry name" value="BTG anti-proliferation factor 4"/>
    <property type="match status" value="1"/>
</dbReference>
<dbReference type="OrthoDB" id="19928at2759"/>
<accession>A0A1D2N2N8</accession>
<dbReference type="PRINTS" id="PR00310">
    <property type="entry name" value="ANTIPRLFBTG1"/>
</dbReference>
<dbReference type="PANTHER" id="PTHR22978:SF44">
    <property type="entry name" value="PROTEIN BTG3-LIKE PROTEIN"/>
    <property type="match status" value="1"/>
</dbReference>
<comment type="caution">
    <text evidence="4">The sequence shown here is derived from an EMBL/GenBank/DDBJ whole genome shotgun (WGS) entry which is preliminary data.</text>
</comment>
<dbReference type="STRING" id="48709.A0A1D2N2N8"/>
<dbReference type="Gene3D" id="3.90.640.90">
    <property type="entry name" value="Anti-proliferative protein, N-terminal domain"/>
    <property type="match status" value="1"/>
</dbReference>
<gene>
    <name evidence="4" type="ORF">Ocin01_07187</name>
</gene>
<organism evidence="4 5">
    <name type="scientific">Orchesella cincta</name>
    <name type="common">Springtail</name>
    <name type="synonym">Podura cincta</name>
    <dbReference type="NCBI Taxonomy" id="48709"/>
    <lineage>
        <taxon>Eukaryota</taxon>
        <taxon>Metazoa</taxon>
        <taxon>Ecdysozoa</taxon>
        <taxon>Arthropoda</taxon>
        <taxon>Hexapoda</taxon>
        <taxon>Collembola</taxon>
        <taxon>Entomobryomorpha</taxon>
        <taxon>Entomobryoidea</taxon>
        <taxon>Orchesellidae</taxon>
        <taxon>Orchesellinae</taxon>
        <taxon>Orchesella</taxon>
    </lineage>
</organism>
<protein>
    <submittedName>
        <fullName evidence="4">Protein BTG3</fullName>
    </submittedName>
</protein>
<dbReference type="GO" id="GO:0005634">
    <property type="term" value="C:nucleus"/>
    <property type="evidence" value="ECO:0007669"/>
    <property type="project" value="TreeGrafter"/>
</dbReference>
<dbReference type="EMBL" id="LJIJ01000277">
    <property type="protein sequence ID" value="ODM99491.1"/>
    <property type="molecule type" value="Genomic_DNA"/>
</dbReference>
<dbReference type="InterPro" id="IPR036054">
    <property type="entry name" value="BTG-like_sf"/>
</dbReference>